<dbReference type="EMBL" id="OV170229">
    <property type="protein sequence ID" value="CAH0732014.1"/>
    <property type="molecule type" value="Genomic_DNA"/>
</dbReference>
<dbReference type="InterPro" id="IPR027079">
    <property type="entry name" value="Tfb1/GTF2H1"/>
</dbReference>
<sequence length="121" mass="13323">MLLPAPARPDAASPAAHGGAELVPAEAAAELRRLYLSGGELLRELWRCFPPPGAAPAPAPRPAALHDALLRFRNVKLRPFEEKMLRDLTPLATSLTRHLNQMIDTACAKYALWLQRQAKLR</sequence>
<protein>
    <submittedName>
        <fullName evidence="1">Uncharacterized protein</fullName>
    </submittedName>
</protein>
<dbReference type="Proteomes" id="UP000838878">
    <property type="component" value="Chromosome 9"/>
</dbReference>
<dbReference type="PANTHER" id="PTHR12856">
    <property type="entry name" value="TRANSCRIPTION INITIATION FACTOR IIH-RELATED"/>
    <property type="match status" value="1"/>
</dbReference>
<name>A0A8J9YIH2_9NEOP</name>
<evidence type="ECO:0000313" key="1">
    <source>
        <dbReference type="EMBL" id="CAH0732014.1"/>
    </source>
</evidence>
<dbReference type="AlphaFoldDB" id="A0A8J9YIH2"/>
<dbReference type="GO" id="GO:0000439">
    <property type="term" value="C:transcription factor TFIIH core complex"/>
    <property type="evidence" value="ECO:0007669"/>
    <property type="project" value="InterPro"/>
</dbReference>
<dbReference type="GO" id="GO:0006289">
    <property type="term" value="P:nucleotide-excision repair"/>
    <property type="evidence" value="ECO:0007669"/>
    <property type="project" value="InterPro"/>
</dbReference>
<feature type="non-terminal residue" evidence="1">
    <location>
        <position position="121"/>
    </location>
</feature>
<reference evidence="1" key="1">
    <citation type="submission" date="2021-12" db="EMBL/GenBank/DDBJ databases">
        <authorList>
            <person name="Martin H S."/>
        </authorList>
    </citation>
    <scope>NUCLEOTIDE SEQUENCE</scope>
</reference>
<proteinExistence type="predicted"/>
<accession>A0A8J9YIH2</accession>
<dbReference type="GO" id="GO:0006351">
    <property type="term" value="P:DNA-templated transcription"/>
    <property type="evidence" value="ECO:0007669"/>
    <property type="project" value="InterPro"/>
</dbReference>
<evidence type="ECO:0000313" key="2">
    <source>
        <dbReference type="Proteomes" id="UP000838878"/>
    </source>
</evidence>
<dbReference type="OrthoDB" id="360521at2759"/>
<keyword evidence="2" id="KW-1185">Reference proteome</keyword>
<organism evidence="1 2">
    <name type="scientific">Brenthis ino</name>
    <name type="common">lesser marbled fritillary</name>
    <dbReference type="NCBI Taxonomy" id="405034"/>
    <lineage>
        <taxon>Eukaryota</taxon>
        <taxon>Metazoa</taxon>
        <taxon>Ecdysozoa</taxon>
        <taxon>Arthropoda</taxon>
        <taxon>Hexapoda</taxon>
        <taxon>Insecta</taxon>
        <taxon>Pterygota</taxon>
        <taxon>Neoptera</taxon>
        <taxon>Endopterygota</taxon>
        <taxon>Lepidoptera</taxon>
        <taxon>Glossata</taxon>
        <taxon>Ditrysia</taxon>
        <taxon>Papilionoidea</taxon>
        <taxon>Nymphalidae</taxon>
        <taxon>Heliconiinae</taxon>
        <taxon>Argynnini</taxon>
        <taxon>Brenthis</taxon>
    </lineage>
</organism>
<gene>
    <name evidence="1" type="ORF">BINO364_LOCUS16765</name>
</gene>